<feature type="transmembrane region" description="Helical" evidence="1">
    <location>
        <begin position="78"/>
        <end position="100"/>
    </location>
</feature>
<evidence type="ECO:0000256" key="1">
    <source>
        <dbReference type="SAM" id="Phobius"/>
    </source>
</evidence>
<dbReference type="Proteomes" id="UP001601976">
    <property type="component" value="Unassembled WGS sequence"/>
</dbReference>
<evidence type="ECO:0000259" key="2">
    <source>
        <dbReference type="Pfam" id="PF04892"/>
    </source>
</evidence>
<evidence type="ECO:0000313" key="3">
    <source>
        <dbReference type="EMBL" id="MFF3343232.1"/>
    </source>
</evidence>
<keyword evidence="1" id="KW-1133">Transmembrane helix</keyword>
<dbReference type="InterPro" id="IPR006976">
    <property type="entry name" value="VanZ-like"/>
</dbReference>
<protein>
    <submittedName>
        <fullName evidence="3">VanZ family protein</fullName>
    </submittedName>
</protein>
<accession>A0ABW6RRP3</accession>
<dbReference type="RefSeq" id="WP_387898769.1">
    <property type="nucleotide sequence ID" value="NZ_JBIAPK010000013.1"/>
</dbReference>
<keyword evidence="1" id="KW-0812">Transmembrane</keyword>
<feature type="transmembrane region" description="Helical" evidence="1">
    <location>
        <begin position="167"/>
        <end position="190"/>
    </location>
</feature>
<dbReference type="EMBL" id="JBIAPK010000013">
    <property type="protein sequence ID" value="MFF3343232.1"/>
    <property type="molecule type" value="Genomic_DNA"/>
</dbReference>
<organism evidence="3 4">
    <name type="scientific">Streptomyces flavidovirens</name>
    <dbReference type="NCBI Taxonomy" id="67298"/>
    <lineage>
        <taxon>Bacteria</taxon>
        <taxon>Bacillati</taxon>
        <taxon>Actinomycetota</taxon>
        <taxon>Actinomycetes</taxon>
        <taxon>Kitasatosporales</taxon>
        <taxon>Streptomycetaceae</taxon>
        <taxon>Streptomyces</taxon>
    </lineage>
</organism>
<sequence length="444" mass="47184">MFSAIFQDRIGFLITAAVAALALGFAGYKAARRYGTRPYAYAGLAAVLTAETAVTLFMPGGGYSSHNCVINHDIAEPFATAQGLLNLAMFVPIGFLGVLALRAVVPVIAGAAALSLVTELAQTLVPGIGRGCDSSDFLMNSLGGALGALAAWAYLRASRHEIKLNAHLRPTVIASGTVLALAAIAAGTWITPQHLDSTSLQFAGNDEKQAAQKAMNDAFGDRYSVANVQVQPPWQNSPGSLLIALADEQGNASLTWPDAKELTVTFETTDKTTSASFPVPGADEKKPVDADDAYEIAETYARRYFPAALSKSKHFVDPVGEKGELGWMVSWRRKNADGVLMPLRLDVQINTAGRISQLLTSSTEDPKDLPKVSVSQKTAEVTALKSITAEVKGTKLKVADSSLMAVERSGEWRAQWLVTFEDPAGETFLTVTYVDAATGKAESR</sequence>
<name>A0ABW6RRP3_9ACTN</name>
<reference evidence="3 4" key="1">
    <citation type="submission" date="2024-10" db="EMBL/GenBank/DDBJ databases">
        <title>The Natural Products Discovery Center: Release of the First 8490 Sequenced Strains for Exploring Actinobacteria Biosynthetic Diversity.</title>
        <authorList>
            <person name="Kalkreuter E."/>
            <person name="Kautsar S.A."/>
            <person name="Yang D."/>
            <person name="Bader C.D."/>
            <person name="Teijaro C.N."/>
            <person name="Fluegel L."/>
            <person name="Davis C.M."/>
            <person name="Simpson J.R."/>
            <person name="Lauterbach L."/>
            <person name="Steele A.D."/>
            <person name="Gui C."/>
            <person name="Meng S."/>
            <person name="Li G."/>
            <person name="Viehrig K."/>
            <person name="Ye F."/>
            <person name="Su P."/>
            <person name="Kiefer A.F."/>
            <person name="Nichols A."/>
            <person name="Cepeda A.J."/>
            <person name="Yan W."/>
            <person name="Fan B."/>
            <person name="Jiang Y."/>
            <person name="Adhikari A."/>
            <person name="Zheng C.-J."/>
            <person name="Schuster L."/>
            <person name="Cowan T.M."/>
            <person name="Smanski M.J."/>
            <person name="Chevrette M.G."/>
            <person name="De Carvalho L.P.S."/>
            <person name="Shen B."/>
        </authorList>
    </citation>
    <scope>NUCLEOTIDE SEQUENCE [LARGE SCALE GENOMIC DNA]</scope>
    <source>
        <strain evidence="3 4">NPDC003029</strain>
    </source>
</reference>
<dbReference type="Pfam" id="PF04892">
    <property type="entry name" value="VanZ"/>
    <property type="match status" value="1"/>
</dbReference>
<feature type="transmembrane region" description="Helical" evidence="1">
    <location>
        <begin position="38"/>
        <end position="58"/>
    </location>
</feature>
<comment type="caution">
    <text evidence="3">The sequence shown here is derived from an EMBL/GenBank/DDBJ whole genome shotgun (WGS) entry which is preliminary data.</text>
</comment>
<keyword evidence="1" id="KW-0472">Membrane</keyword>
<feature type="domain" description="VanZ-like" evidence="2">
    <location>
        <begin position="76"/>
        <end position="152"/>
    </location>
</feature>
<feature type="transmembrane region" description="Helical" evidence="1">
    <location>
        <begin position="107"/>
        <end position="125"/>
    </location>
</feature>
<gene>
    <name evidence="3" type="ORF">ACFYWW_31800</name>
</gene>
<evidence type="ECO:0000313" key="4">
    <source>
        <dbReference type="Proteomes" id="UP001601976"/>
    </source>
</evidence>
<feature type="transmembrane region" description="Helical" evidence="1">
    <location>
        <begin position="137"/>
        <end position="155"/>
    </location>
</feature>
<keyword evidence="4" id="KW-1185">Reference proteome</keyword>
<feature type="transmembrane region" description="Helical" evidence="1">
    <location>
        <begin position="12"/>
        <end position="31"/>
    </location>
</feature>
<proteinExistence type="predicted"/>